<keyword evidence="5 9" id="KW-1000">Mitochondrion outer membrane</keyword>
<evidence type="ECO:0000256" key="6">
    <source>
        <dbReference type="ARBA" id="ARBA00022989"/>
    </source>
</evidence>
<organism evidence="11 12">
    <name type="scientific">Coemansia thaxteri</name>
    <dbReference type="NCBI Taxonomy" id="2663907"/>
    <lineage>
        <taxon>Eukaryota</taxon>
        <taxon>Fungi</taxon>
        <taxon>Fungi incertae sedis</taxon>
        <taxon>Zoopagomycota</taxon>
        <taxon>Kickxellomycotina</taxon>
        <taxon>Kickxellomycetes</taxon>
        <taxon>Kickxellales</taxon>
        <taxon>Kickxellaceae</taxon>
        <taxon>Coemansia</taxon>
    </lineage>
</organism>
<dbReference type="CDD" id="cd12212">
    <property type="entry name" value="Fis1"/>
    <property type="match status" value="1"/>
</dbReference>
<dbReference type="InterPro" id="IPR033745">
    <property type="entry name" value="Fis1_cytosol"/>
</dbReference>
<dbReference type="InterPro" id="IPR028061">
    <property type="entry name" value="Fis1_TPR_C"/>
</dbReference>
<dbReference type="AlphaFoldDB" id="A0A9W8EIW0"/>
<dbReference type="PANTHER" id="PTHR13247:SF0">
    <property type="entry name" value="MITOCHONDRIAL FISSION 1 PROTEIN"/>
    <property type="match status" value="1"/>
</dbReference>
<dbReference type="OrthoDB" id="421154at2759"/>
<dbReference type="GO" id="GO:0005778">
    <property type="term" value="C:peroxisomal membrane"/>
    <property type="evidence" value="ECO:0007669"/>
    <property type="project" value="TreeGrafter"/>
</dbReference>
<evidence type="ECO:0000313" key="11">
    <source>
        <dbReference type="EMBL" id="KAJ2002192.1"/>
    </source>
</evidence>
<comment type="function">
    <text evidence="9">Has a role in mitochondrial fission.</text>
</comment>
<evidence type="ECO:0000313" key="12">
    <source>
        <dbReference type="Proteomes" id="UP001150907"/>
    </source>
</evidence>
<accession>A0A9W8EIW0</accession>
<reference evidence="11" key="1">
    <citation type="submission" date="2022-07" db="EMBL/GenBank/DDBJ databases">
        <title>Phylogenomic reconstructions and comparative analyses of Kickxellomycotina fungi.</title>
        <authorList>
            <person name="Reynolds N.K."/>
            <person name="Stajich J.E."/>
            <person name="Barry K."/>
            <person name="Grigoriev I.V."/>
            <person name="Crous P."/>
            <person name="Smith M.E."/>
        </authorList>
    </citation>
    <scope>NUCLEOTIDE SEQUENCE</scope>
    <source>
        <strain evidence="11">IMI 214461</strain>
    </source>
</reference>
<dbReference type="PANTHER" id="PTHR13247">
    <property type="entry name" value="TETRATRICOPEPTIDE REPEAT PROTEIN 11 TPR REPEAT PROTEIN 11"/>
    <property type="match status" value="1"/>
</dbReference>
<evidence type="ECO:0000256" key="8">
    <source>
        <dbReference type="ARBA" id="ARBA00023136"/>
    </source>
</evidence>
<dbReference type="Gene3D" id="1.25.40.10">
    <property type="entry name" value="Tetratricopeptide repeat domain"/>
    <property type="match status" value="1"/>
</dbReference>
<dbReference type="Pfam" id="PF14853">
    <property type="entry name" value="Fis1_TPR_C"/>
    <property type="match status" value="1"/>
</dbReference>
<proteinExistence type="inferred from homology"/>
<dbReference type="InterPro" id="IPR028058">
    <property type="entry name" value="Fis1_TPR_N"/>
</dbReference>
<evidence type="ECO:0000256" key="1">
    <source>
        <dbReference type="ARBA" id="ARBA00004572"/>
    </source>
</evidence>
<evidence type="ECO:0000256" key="7">
    <source>
        <dbReference type="ARBA" id="ARBA00023128"/>
    </source>
</evidence>
<dbReference type="EMBL" id="JANBQF010000326">
    <property type="protein sequence ID" value="KAJ2002192.1"/>
    <property type="molecule type" value="Genomic_DNA"/>
</dbReference>
<dbReference type="SUPFAM" id="SSF48452">
    <property type="entry name" value="TPR-like"/>
    <property type="match status" value="1"/>
</dbReference>
<evidence type="ECO:0000256" key="3">
    <source>
        <dbReference type="ARBA" id="ARBA00014314"/>
    </source>
</evidence>
<keyword evidence="12" id="KW-1185">Reference proteome</keyword>
<dbReference type="InterPro" id="IPR016543">
    <property type="entry name" value="Fis1"/>
</dbReference>
<comment type="domain">
    <text evidence="9">The C-terminus is required for mitochondrial localization, while the N-terminus is necessary for mitochondrial fission.</text>
</comment>
<dbReference type="InterPro" id="IPR011990">
    <property type="entry name" value="TPR-like_helical_dom_sf"/>
</dbReference>
<dbReference type="PIRSF" id="PIRSF008835">
    <property type="entry name" value="TPR_repeat_11_Fis1"/>
    <property type="match status" value="1"/>
</dbReference>
<evidence type="ECO:0000256" key="10">
    <source>
        <dbReference type="SAM" id="Phobius"/>
    </source>
</evidence>
<keyword evidence="6 10" id="KW-1133">Transmembrane helix</keyword>
<keyword evidence="4 10" id="KW-0812">Transmembrane</keyword>
<protein>
    <recommendedName>
        <fullName evidence="3 9">Mitochondrial fission 1 protein</fullName>
    </recommendedName>
</protein>
<evidence type="ECO:0000256" key="5">
    <source>
        <dbReference type="ARBA" id="ARBA00022787"/>
    </source>
</evidence>
<evidence type="ECO:0000256" key="4">
    <source>
        <dbReference type="ARBA" id="ARBA00022692"/>
    </source>
</evidence>
<comment type="similarity">
    <text evidence="2 9">Belongs to the FIS1 family.</text>
</comment>
<keyword evidence="8 9" id="KW-0472">Membrane</keyword>
<keyword evidence="7 9" id="KW-0496">Mitochondrion</keyword>
<dbReference type="Proteomes" id="UP001150907">
    <property type="component" value="Unassembled WGS sequence"/>
</dbReference>
<comment type="subcellular location">
    <subcellularLocation>
        <location evidence="1">Mitochondrion outer membrane</location>
        <topology evidence="1">Single-pass membrane protein</topology>
    </subcellularLocation>
</comment>
<name>A0A9W8EIW0_9FUNG</name>
<evidence type="ECO:0000256" key="9">
    <source>
        <dbReference type="PIRNR" id="PIRNR008835"/>
    </source>
</evidence>
<dbReference type="GO" id="GO:0000266">
    <property type="term" value="P:mitochondrial fission"/>
    <property type="evidence" value="ECO:0007669"/>
    <property type="project" value="UniProtKB-UniRule"/>
</dbReference>
<feature type="transmembrane region" description="Helical" evidence="10">
    <location>
        <begin position="128"/>
        <end position="149"/>
    </location>
</feature>
<evidence type="ECO:0000256" key="2">
    <source>
        <dbReference type="ARBA" id="ARBA00008937"/>
    </source>
</evidence>
<dbReference type="Pfam" id="PF14852">
    <property type="entry name" value="Fis1_TPR_N"/>
    <property type="match status" value="1"/>
</dbReference>
<comment type="caution">
    <text evidence="11">The sequence shown here is derived from an EMBL/GenBank/DDBJ whole genome shotgun (WGS) entry which is preliminary data.</text>
</comment>
<sequence length="153" mass="17528">MSNEKYLPYAADAEESLTDGELLVLRRQYERELPQVRIQTKFNYAWGLIKSRAKQEQKLGVALMHEIFNENRERQRECVYYLAIGHYKLGTYEDARRFVELLLELEPENAQAQSLRELINEKVAREGLIGLALSGGAIALAGIAIAALFRRSK</sequence>
<dbReference type="GO" id="GO:0016559">
    <property type="term" value="P:peroxisome fission"/>
    <property type="evidence" value="ECO:0007669"/>
    <property type="project" value="TreeGrafter"/>
</dbReference>
<gene>
    <name evidence="11" type="primary">FIS1</name>
    <name evidence="11" type="ORF">H4R26_003735</name>
</gene>
<dbReference type="GO" id="GO:0000422">
    <property type="term" value="P:autophagy of mitochondrion"/>
    <property type="evidence" value="ECO:0007669"/>
    <property type="project" value="TreeGrafter"/>
</dbReference>
<dbReference type="GO" id="GO:0005741">
    <property type="term" value="C:mitochondrial outer membrane"/>
    <property type="evidence" value="ECO:0007669"/>
    <property type="project" value="UniProtKB-SubCell"/>
</dbReference>